<feature type="compositionally biased region" description="Polar residues" evidence="1">
    <location>
        <begin position="652"/>
        <end position="668"/>
    </location>
</feature>
<evidence type="ECO:0000313" key="3">
    <source>
        <dbReference type="Proteomes" id="UP000247409"/>
    </source>
</evidence>
<dbReference type="OrthoDB" id="10660687at2759"/>
<feature type="compositionally biased region" description="Polar residues" evidence="1">
    <location>
        <begin position="679"/>
        <end position="709"/>
    </location>
</feature>
<dbReference type="Proteomes" id="UP000247409">
    <property type="component" value="Unassembled WGS sequence"/>
</dbReference>
<protein>
    <submittedName>
        <fullName evidence="2">Uncharacterized protein</fullName>
    </submittedName>
</protein>
<feature type="region of interest" description="Disordered" evidence="1">
    <location>
        <begin position="486"/>
        <end position="782"/>
    </location>
</feature>
<feature type="compositionally biased region" description="Polar residues" evidence="1">
    <location>
        <begin position="510"/>
        <end position="527"/>
    </location>
</feature>
<sequence>MKQRIVLFNNLTPSEDTPHPHGDSANQSLKFVEGYVRVPRGESSNPLKSNHNMRGRKQYPFNGFPSRTTHERLTAGLFSSKSAHTSGTRLQTSPDENRHTRFVDEKSFASQDRVSEDISLYLGQRSTSKRNCRNLGPRSPVESTWLSGGRCRSALICLTCMFFSLWYFKEINETPSEGNNPVRYLASRISLDKFSGASNITQGHTRSKTLWIDHVVQGDQNQILIPETFESRFNNEIAPLLDNHLDRVWGDNALLRCPNGEQTFAMFSLKEAENLPATISFGKQCSRMKQLNPCFQEHEVSDLRQLQIQVPSKSSLSSYSVTILINRSADKNSEESPRDAQVLGVAQGTVQIVLSDLSKLALKRYCSRQRHHFADDATSTSNSENDIRLITLYELKRLYGVLSRRKLDTGYFSQLWDVHELSKATIDPVQHSRHRRAGDKESFDPSSRTTLPLNESEITSSSLGLEHQKNRFANASETDVWEEFSSFNRSGNKNSSERLAPSLEGDLPKEQNQSFNSPRNITTSEGNENGVESVIEQLPVTKEDQDEPRGADDGQQESELEAESEDDEDTSTINVSSRKKNESAFSKTSADDGKPRITSEHSNSIQRTESMTPGETLPDSHAVSASTPQNRSDISTASESSSGQKTRESVRTIESSSVHGAFTQTAIDTPQFVDEDRSSQNAPETTPTRPSSYTNGPLTQSEVGTSQFADSDRDAVSSQNVRETTGAAHVDPVSQVDSPQLMDNTGYAYDSRQESSLQESGKPMQDAFNSEASNSPGIGMPVQHMYRDLPRVYRGLQRGVSSSQVETQAHAGISGRAPLRRSTMDLSYDSDTARTRESQEHATGPNFPHTGAHGTMVDRNSRVTGNLITASANRDQYISMQSRESDLLQRRAPMRQVPRSIPDRQAAYRSSGIDNSHSKLQGLIPRHYPMEAKSSNSMGRKPSRYPGRQSPTVRTENRQGSRGLQYGPSRDQRFPMREQPQTAVAQMMQQGFRGTAIAGHSNHSPEEGLTQPSLADGDPQRIYRKPYAQKGPLEGTHQAVNRRMFRG</sequence>
<name>A0A2V3J390_9FLOR</name>
<dbReference type="AlphaFoldDB" id="A0A2V3J390"/>
<proteinExistence type="predicted"/>
<feature type="compositionally biased region" description="Polar residues" evidence="1">
    <location>
        <begin position="600"/>
        <end position="613"/>
    </location>
</feature>
<feature type="region of interest" description="Disordered" evidence="1">
    <location>
        <begin position="1"/>
        <end position="26"/>
    </location>
</feature>
<feature type="compositionally biased region" description="Polar residues" evidence="1">
    <location>
        <begin position="767"/>
        <end position="776"/>
    </location>
</feature>
<feature type="compositionally biased region" description="Basic and acidic residues" evidence="1">
    <location>
        <begin position="541"/>
        <end position="552"/>
    </location>
</feature>
<keyword evidence="3" id="KW-1185">Reference proteome</keyword>
<feature type="compositionally biased region" description="Basic and acidic residues" evidence="1">
    <location>
        <begin position="589"/>
        <end position="599"/>
    </location>
</feature>
<evidence type="ECO:0000313" key="2">
    <source>
        <dbReference type="EMBL" id="PXF48855.1"/>
    </source>
</evidence>
<feature type="compositionally biased region" description="Polar residues" evidence="1">
    <location>
        <begin position="949"/>
        <end position="962"/>
    </location>
</feature>
<feature type="compositionally biased region" description="Basic and acidic residues" evidence="1">
    <location>
        <begin position="831"/>
        <end position="840"/>
    </location>
</feature>
<feature type="compositionally biased region" description="Polar residues" evidence="1">
    <location>
        <begin position="623"/>
        <end position="644"/>
    </location>
</feature>
<reference evidence="2 3" key="1">
    <citation type="journal article" date="2018" name="Mol. Biol. Evol.">
        <title>Analysis of the draft genome of the red seaweed Gracilariopsis chorda provides insights into genome size evolution in Rhodophyta.</title>
        <authorList>
            <person name="Lee J."/>
            <person name="Yang E.C."/>
            <person name="Graf L."/>
            <person name="Yang J.H."/>
            <person name="Qiu H."/>
            <person name="Zel Zion U."/>
            <person name="Chan C.X."/>
            <person name="Stephens T.G."/>
            <person name="Weber A.P.M."/>
            <person name="Boo G.H."/>
            <person name="Boo S.M."/>
            <person name="Kim K.M."/>
            <person name="Shin Y."/>
            <person name="Jung M."/>
            <person name="Lee S.J."/>
            <person name="Yim H.S."/>
            <person name="Lee J.H."/>
            <person name="Bhattacharya D."/>
            <person name="Yoon H.S."/>
        </authorList>
    </citation>
    <scope>NUCLEOTIDE SEQUENCE [LARGE SCALE GENOMIC DNA]</scope>
    <source>
        <strain evidence="2 3">SKKU-2015</strain>
        <tissue evidence="2">Whole body</tissue>
    </source>
</reference>
<gene>
    <name evidence="2" type="ORF">BWQ96_01411</name>
</gene>
<feature type="compositionally biased region" description="Acidic residues" evidence="1">
    <location>
        <begin position="554"/>
        <end position="570"/>
    </location>
</feature>
<feature type="compositionally biased region" description="Polar residues" evidence="1">
    <location>
        <begin position="444"/>
        <end position="463"/>
    </location>
</feature>
<feature type="region of interest" description="Disordered" evidence="1">
    <location>
        <begin position="427"/>
        <end position="465"/>
    </location>
</feature>
<feature type="region of interest" description="Disordered" evidence="1">
    <location>
        <begin position="803"/>
        <end position="855"/>
    </location>
</feature>
<organism evidence="2 3">
    <name type="scientific">Gracilariopsis chorda</name>
    <dbReference type="NCBI Taxonomy" id="448386"/>
    <lineage>
        <taxon>Eukaryota</taxon>
        <taxon>Rhodophyta</taxon>
        <taxon>Florideophyceae</taxon>
        <taxon>Rhodymeniophycidae</taxon>
        <taxon>Gracilariales</taxon>
        <taxon>Gracilariaceae</taxon>
        <taxon>Gracilariopsis</taxon>
    </lineage>
</organism>
<evidence type="ECO:0000256" key="1">
    <source>
        <dbReference type="SAM" id="MobiDB-lite"/>
    </source>
</evidence>
<feature type="region of interest" description="Disordered" evidence="1">
    <location>
        <begin position="930"/>
        <end position="973"/>
    </location>
</feature>
<comment type="caution">
    <text evidence="2">The sequence shown here is derived from an EMBL/GenBank/DDBJ whole genome shotgun (WGS) entry which is preliminary data.</text>
</comment>
<dbReference type="EMBL" id="NBIV01000011">
    <property type="protein sequence ID" value="PXF48855.1"/>
    <property type="molecule type" value="Genomic_DNA"/>
</dbReference>
<accession>A0A2V3J390</accession>
<feature type="region of interest" description="Disordered" evidence="1">
    <location>
        <begin position="996"/>
        <end position="1019"/>
    </location>
</feature>